<accession>A0A9D4Z518</accession>
<keyword evidence="5" id="KW-1185">Reference proteome</keyword>
<dbReference type="PANTHER" id="PTHR31636">
    <property type="entry name" value="OSJNBA0084A10.13 PROTEIN-RELATED"/>
    <property type="match status" value="1"/>
</dbReference>
<organism evidence="4 5">
    <name type="scientific">Adiantum capillus-veneris</name>
    <name type="common">Maidenhair fern</name>
    <dbReference type="NCBI Taxonomy" id="13818"/>
    <lineage>
        <taxon>Eukaryota</taxon>
        <taxon>Viridiplantae</taxon>
        <taxon>Streptophyta</taxon>
        <taxon>Embryophyta</taxon>
        <taxon>Tracheophyta</taxon>
        <taxon>Polypodiopsida</taxon>
        <taxon>Polypodiidae</taxon>
        <taxon>Polypodiales</taxon>
        <taxon>Pteridineae</taxon>
        <taxon>Pteridaceae</taxon>
        <taxon>Vittarioideae</taxon>
        <taxon>Adiantum</taxon>
    </lineage>
</organism>
<reference evidence="4" key="1">
    <citation type="submission" date="2021-01" db="EMBL/GenBank/DDBJ databases">
        <title>Adiantum capillus-veneris genome.</title>
        <authorList>
            <person name="Fang Y."/>
            <person name="Liao Q."/>
        </authorList>
    </citation>
    <scope>NUCLEOTIDE SEQUENCE</scope>
    <source>
        <strain evidence="4">H3</strain>
        <tissue evidence="4">Leaf</tissue>
    </source>
</reference>
<protein>
    <submittedName>
        <fullName evidence="4">Uncharacterized protein</fullName>
    </submittedName>
</protein>
<dbReference type="InterPro" id="IPR005202">
    <property type="entry name" value="TF_GRAS"/>
</dbReference>
<evidence type="ECO:0000313" key="5">
    <source>
        <dbReference type="Proteomes" id="UP000886520"/>
    </source>
</evidence>
<sequence>MDSHVPGHVPDDTSPYSAILEDIYKQAQTEIEARNQPAGYHYDATSPPFPSEYPLLDDTYRYEPLSDPSLSFINDILEEDNVLVGNDPSFSYGELVAYQAKTSELAAILKEDSPTLSLNMNVPSQEAPNLPLFDLSSAYVSEDRRFAYNLSNLEVDFFNDVPEPCRNDLLLSSLRGPQGEFVAPDVVSMVSSGVYSHEAQASWQPSMKKRMEQAGTESVDGGASSHFHKHHKAPKKVSILKPRKESVATRKKKRASKEGVHEYVDINDLLLQCANAIGANNTKSAMEILSKVKQHVSPFGNGAQRLAYYFSEALDARFSGMGWPLYMGRVRQRPSSAEILKATCKYMSTCPFAKASHYFINQTILNVAKNASVLHILELQTTGYQYPSLFQALASRPGGPPQVRLTGVGFPHYSMIPAQTEVVLEGLQKTGRQLSEYAASLGVPFHYTAWAGSRETLRMQDFVSPERNKDEVFVVISAYLLRYIMDDTLDPPPVRLKLLKMGRDINPDVYIQGIVTGSYSTPFFTRRFREALFHFESVYDMLDTVIELENTDRVVFESEILGKAILNIVACEGTDVVERVDKYKHWQALAEEVGFEQLPLNEEIKDKVQAMLKSWHKEYTVAEDSQYLLMGWKGRMLHAMSAWKASAPQ</sequence>
<dbReference type="AlphaFoldDB" id="A0A9D4Z518"/>
<evidence type="ECO:0000313" key="4">
    <source>
        <dbReference type="EMBL" id="KAI5062708.1"/>
    </source>
</evidence>
<name>A0A9D4Z518_ADICA</name>
<dbReference type="Proteomes" id="UP000886520">
    <property type="component" value="Chromosome 22"/>
</dbReference>
<evidence type="ECO:0000256" key="1">
    <source>
        <dbReference type="ARBA" id="ARBA00023015"/>
    </source>
</evidence>
<evidence type="ECO:0000256" key="3">
    <source>
        <dbReference type="SAM" id="MobiDB-lite"/>
    </source>
</evidence>
<comment type="caution">
    <text evidence="4">The sequence shown here is derived from an EMBL/GenBank/DDBJ whole genome shotgun (WGS) entry which is preliminary data.</text>
</comment>
<proteinExistence type="predicted"/>
<keyword evidence="2" id="KW-0804">Transcription</keyword>
<dbReference type="EMBL" id="JABFUD020000022">
    <property type="protein sequence ID" value="KAI5062708.1"/>
    <property type="molecule type" value="Genomic_DNA"/>
</dbReference>
<dbReference type="Pfam" id="PF03514">
    <property type="entry name" value="GRAS"/>
    <property type="match status" value="1"/>
</dbReference>
<feature type="compositionally biased region" description="Basic residues" evidence="3">
    <location>
        <begin position="226"/>
        <end position="235"/>
    </location>
</feature>
<evidence type="ECO:0000256" key="2">
    <source>
        <dbReference type="ARBA" id="ARBA00023163"/>
    </source>
</evidence>
<dbReference type="OrthoDB" id="1878654at2759"/>
<keyword evidence="1" id="KW-0805">Transcription regulation</keyword>
<dbReference type="PROSITE" id="PS50985">
    <property type="entry name" value="GRAS"/>
    <property type="match status" value="1"/>
</dbReference>
<feature type="region of interest" description="Disordered" evidence="3">
    <location>
        <begin position="217"/>
        <end position="236"/>
    </location>
</feature>
<gene>
    <name evidence="4" type="ORF">GOP47_0023247</name>
</gene>